<dbReference type="InterPro" id="IPR008937">
    <property type="entry name" value="Ras-like_GEF"/>
</dbReference>
<evidence type="ECO:0000256" key="2">
    <source>
        <dbReference type="PROSITE-ProRule" id="PRU00168"/>
    </source>
</evidence>
<dbReference type="InterPro" id="IPR019804">
    <property type="entry name" value="Ras_G-nucl-exch_fac_CS"/>
</dbReference>
<dbReference type="SMART" id="SM00229">
    <property type="entry name" value="RasGEFN"/>
    <property type="match status" value="1"/>
</dbReference>
<keyword evidence="7" id="KW-1185">Reference proteome</keyword>
<dbReference type="PROSITE" id="PS50212">
    <property type="entry name" value="RASGEF_NTER"/>
    <property type="match status" value="1"/>
</dbReference>
<dbReference type="InterPro" id="IPR000651">
    <property type="entry name" value="Ras-like_Gua-exchang_fac_N"/>
</dbReference>
<dbReference type="Pfam" id="PF00618">
    <property type="entry name" value="RasGEF_N"/>
    <property type="match status" value="1"/>
</dbReference>
<sequence>MPKLWKLLRSSPSKSNDNNKHKSKNNNSNNTSSNSIDNNSIKSELKDQKKEKKSIVQDENENVNENANNNDNENDNNPQPGSLIHSRLILQEFVELQKGIVNEVVYLGDSEPKDVLMKVDLLGVHIYDKDNPKTLIKDFEVEQIMQYSYERDEQYLTISYMNSEYSVDSYDFVTPDYFEIFDFIGHVIAMVIKINDKKYETEEDSEDSDDLNNFQLPRISVMYKSDSTNIFSPTFILNNFMPENKSTPGGYLNDSREDLYSSSVGAPENHDMFRESTTLINDKDASSYKALKESTDEINNNKNKTNIDKYMEKENLNPTSNLIINTNMRRFENEFQRNYIITSPKSAIETKTPFSEAFGTERDYKVIGYKKLGGDSDDDSKESLDKRSSYQCRTVRLNNGRLDTSEIPAYGKKYGTIHFRKSHDLNEMYNSELVLSSDMKEQIDKSNEGISNQTQAKVNIMKYFVENKYNIDKKKSYSIGTLMDNKDNNVVDKSSSYKSGQMKRKDDSDDEFSSTIESSKDTIDKIKEDKESKRKDKHKIHISKITSNKGCEEISPSVDLLDESESPTKKSSSQKKQKMKYNFSRPKSLQLNFLSQNKDVSKKRISIKNYNDLNEIYMPSPIDGENTPENNKFSKAQKRGSNTKKTKNIFSLNKKSEEIGMQENELEGITSEDGSESYTKNERSSNTTNFYNGMTNEIEEEKSADDLRNSSNELPKLQSNSFEDGKNDSDLLSEYQEPYSSIGSKSISSSAPEVKSQKVSRLSKTYSKDFLNSLNEKISPPSSPSPNSSNYDYFVKETKWHSYKEPRTIIPLEDDSQEDSRSPKTKRKTNSIIDMKSNTVDNRYIINLKNINNTYKSEEIISLDLNIIKNQYKDTITMSKSADCLSDKYEDKLISQNESQQGSIDNNNNNQQQLHKYKNKQIMNYRSIHGVSPFVVQSNASTSNQLFSDKSSAKGKQSHNDIYSTFKKFVGKNQKPKTPINEVSFINGAPETEENKLPQVEKEYENGKEYLIRTLKDNQYEVSAGTVHGLINEMILNNTTDIMFIDIFLLTYRHFLKANDFVLLLTEEFDKLIKKVDELEDNESINDVNVQIQKVASIIKKWVAEYFNDFLMSSEALKNLNVLIEKIKNSDKAQCQSYVDQINSLIKYGMKESEEEKVDEIEIPNENKNLEYEVDLVDILSISSKKIAQQLTIVDSKLWRSIESQEYAHFLWDSKDVKEKNTKNIQKFIERFNQISFWVSTMICKTQSLKNRTSALEKMIKIAKYCLEIQNFNTTMAILSGLNMAAVSRLKGLWMTLSTKTMNIYAEIEETMSYKSNFKNYRELEYNSKPPLIPFFGLFLKDLTFMNDGNQKILKNELINFQKLRLIYTKIKSVNTIQKHIYGFQPDNTIMETSKINPTESNSENIVKHEIEMFEYFKILPHYTEMTLLELSKKIEDSNSKAFNTIMVAKPTQTNEKNNTSKNQSLIELFQQ</sequence>
<dbReference type="InterPro" id="IPR036964">
    <property type="entry name" value="RASGEF_cat_dom_sf"/>
</dbReference>
<comment type="caution">
    <text evidence="6">The sequence shown here is derived from an EMBL/GenBank/DDBJ whole genome shotgun (WGS) entry which is preliminary data.</text>
</comment>
<organism evidence="6 7">
    <name type="scientific">Neocallimastix californiae</name>
    <dbReference type="NCBI Taxonomy" id="1754190"/>
    <lineage>
        <taxon>Eukaryota</taxon>
        <taxon>Fungi</taxon>
        <taxon>Fungi incertae sedis</taxon>
        <taxon>Chytridiomycota</taxon>
        <taxon>Chytridiomycota incertae sedis</taxon>
        <taxon>Neocallimastigomycetes</taxon>
        <taxon>Neocallimastigales</taxon>
        <taxon>Neocallimastigaceae</taxon>
        <taxon>Neocallimastix</taxon>
    </lineage>
</organism>
<feature type="compositionally biased region" description="Basic residues" evidence="3">
    <location>
        <begin position="635"/>
        <end position="647"/>
    </location>
</feature>
<dbReference type="GO" id="GO:0007265">
    <property type="term" value="P:Ras protein signal transduction"/>
    <property type="evidence" value="ECO:0007669"/>
    <property type="project" value="TreeGrafter"/>
</dbReference>
<keyword evidence="1 2" id="KW-0344">Guanine-nucleotide releasing factor</keyword>
<protein>
    <submittedName>
        <fullName evidence="6">Ras GEF</fullName>
    </submittedName>
</protein>
<evidence type="ECO:0000313" key="7">
    <source>
        <dbReference type="Proteomes" id="UP000193920"/>
    </source>
</evidence>
<evidence type="ECO:0000256" key="3">
    <source>
        <dbReference type="SAM" id="MobiDB-lite"/>
    </source>
</evidence>
<feature type="compositionally biased region" description="Low complexity" evidence="3">
    <location>
        <begin position="25"/>
        <end position="42"/>
    </location>
</feature>
<feature type="compositionally biased region" description="Basic and acidic residues" evidence="3">
    <location>
        <begin position="43"/>
        <end position="56"/>
    </location>
</feature>
<reference evidence="6 7" key="1">
    <citation type="submission" date="2016-08" db="EMBL/GenBank/DDBJ databases">
        <title>A Parts List for Fungal Cellulosomes Revealed by Comparative Genomics.</title>
        <authorList>
            <consortium name="DOE Joint Genome Institute"/>
            <person name="Haitjema C.H."/>
            <person name="Gilmore S.P."/>
            <person name="Henske J.K."/>
            <person name="Solomon K.V."/>
            <person name="De Groot R."/>
            <person name="Kuo A."/>
            <person name="Mondo S.J."/>
            <person name="Salamov A.A."/>
            <person name="Labutti K."/>
            <person name="Zhao Z."/>
            <person name="Chiniquy J."/>
            <person name="Barry K."/>
            <person name="Brewer H.M."/>
            <person name="Purvine S.O."/>
            <person name="Wright A.T."/>
            <person name="Boxma B."/>
            <person name="Van Alen T."/>
            <person name="Hackstein J.H."/>
            <person name="Baker S.E."/>
            <person name="Grigoriev I.V."/>
            <person name="O'Malley M.A."/>
        </authorList>
    </citation>
    <scope>NUCLEOTIDE SEQUENCE [LARGE SCALE GENOMIC DNA]</scope>
    <source>
        <strain evidence="6 7">G1</strain>
    </source>
</reference>
<dbReference type="InterPro" id="IPR023578">
    <property type="entry name" value="Ras_GEF_dom_sf"/>
</dbReference>
<dbReference type="EMBL" id="MCOG01000145">
    <property type="protein sequence ID" value="ORY36976.1"/>
    <property type="molecule type" value="Genomic_DNA"/>
</dbReference>
<dbReference type="Gene3D" id="1.20.870.10">
    <property type="entry name" value="Son of sevenless (SoS) protein Chain: S domain 1"/>
    <property type="match status" value="1"/>
</dbReference>
<dbReference type="PROSITE" id="PS00720">
    <property type="entry name" value="RASGEF"/>
    <property type="match status" value="1"/>
</dbReference>
<dbReference type="SUPFAM" id="SSF48366">
    <property type="entry name" value="Ras GEF"/>
    <property type="match status" value="1"/>
</dbReference>
<evidence type="ECO:0000313" key="6">
    <source>
        <dbReference type="EMBL" id="ORY36976.1"/>
    </source>
</evidence>
<dbReference type="SMART" id="SM00147">
    <property type="entry name" value="RasGEF"/>
    <property type="match status" value="1"/>
</dbReference>
<dbReference type="CDD" id="cd06224">
    <property type="entry name" value="REM"/>
    <property type="match status" value="1"/>
</dbReference>
<feature type="compositionally biased region" description="Polar residues" evidence="3">
    <location>
        <begin position="684"/>
        <end position="695"/>
    </location>
</feature>
<feature type="region of interest" description="Disordered" evidence="3">
    <location>
        <begin position="556"/>
        <end position="584"/>
    </location>
</feature>
<feature type="domain" description="Ras-GEF" evidence="4">
    <location>
        <begin position="1183"/>
        <end position="1411"/>
    </location>
</feature>
<dbReference type="Proteomes" id="UP000193920">
    <property type="component" value="Unassembled WGS sequence"/>
</dbReference>
<dbReference type="PANTHER" id="PTHR23113">
    <property type="entry name" value="GUANINE NUCLEOTIDE EXCHANGE FACTOR"/>
    <property type="match status" value="1"/>
</dbReference>
<feature type="compositionally biased region" description="Low complexity" evidence="3">
    <location>
        <begin position="63"/>
        <end position="77"/>
    </location>
</feature>
<dbReference type="InterPro" id="IPR001895">
    <property type="entry name" value="RASGEF_cat_dom"/>
</dbReference>
<feature type="region of interest" description="Disordered" evidence="3">
    <location>
        <begin position="1"/>
        <end position="82"/>
    </location>
</feature>
<evidence type="ECO:0000256" key="1">
    <source>
        <dbReference type="ARBA" id="ARBA00022658"/>
    </source>
</evidence>
<dbReference type="GO" id="GO:0005085">
    <property type="term" value="F:guanyl-nucleotide exchange factor activity"/>
    <property type="evidence" value="ECO:0007669"/>
    <property type="project" value="UniProtKB-KW"/>
</dbReference>
<dbReference type="STRING" id="1754190.A0A1Y2BQH5"/>
<feature type="domain" description="N-terminal Ras-GEF" evidence="5">
    <location>
        <begin position="1018"/>
        <end position="1147"/>
    </location>
</feature>
<dbReference type="Gene3D" id="1.10.840.10">
    <property type="entry name" value="Ras guanine-nucleotide exchange factors catalytic domain"/>
    <property type="match status" value="1"/>
</dbReference>
<dbReference type="OrthoDB" id="546434at2759"/>
<evidence type="ECO:0000259" key="5">
    <source>
        <dbReference type="PROSITE" id="PS50212"/>
    </source>
</evidence>
<accession>A0A1Y2BQH5</accession>
<proteinExistence type="predicted"/>
<dbReference type="Pfam" id="PF00617">
    <property type="entry name" value="RasGEF"/>
    <property type="match status" value="1"/>
</dbReference>
<evidence type="ECO:0000259" key="4">
    <source>
        <dbReference type="PROSITE" id="PS50009"/>
    </source>
</evidence>
<dbReference type="CDD" id="cd00155">
    <property type="entry name" value="RasGEF"/>
    <property type="match status" value="1"/>
</dbReference>
<feature type="compositionally biased region" description="Low complexity" evidence="3">
    <location>
        <begin position="740"/>
        <end position="750"/>
    </location>
</feature>
<feature type="region of interest" description="Disordered" evidence="3">
    <location>
        <begin position="615"/>
        <end position="761"/>
    </location>
</feature>
<dbReference type="PANTHER" id="PTHR23113:SF368">
    <property type="entry name" value="CELL DIVISION CONTROL PROTEIN 25"/>
    <property type="match status" value="1"/>
</dbReference>
<name>A0A1Y2BQH5_9FUNG</name>
<feature type="compositionally biased region" description="Polar residues" evidence="3">
    <location>
        <begin position="709"/>
        <end position="722"/>
    </location>
</feature>
<dbReference type="GO" id="GO:0005886">
    <property type="term" value="C:plasma membrane"/>
    <property type="evidence" value="ECO:0007669"/>
    <property type="project" value="TreeGrafter"/>
</dbReference>
<dbReference type="PROSITE" id="PS50009">
    <property type="entry name" value="RASGEF_CAT"/>
    <property type="match status" value="1"/>
</dbReference>
<feature type="region of interest" description="Disordered" evidence="3">
    <location>
        <begin position="483"/>
        <end position="517"/>
    </location>
</feature>
<gene>
    <name evidence="6" type="ORF">LY90DRAFT_672948</name>
</gene>